<keyword evidence="1" id="KW-0645">Protease</keyword>
<evidence type="ECO:0000313" key="1">
    <source>
        <dbReference type="EMBL" id="QBQ15507.1"/>
    </source>
</evidence>
<dbReference type="AlphaFoldDB" id="A0A4P7B1S2"/>
<dbReference type="SUPFAM" id="SSF55486">
    <property type="entry name" value="Metalloproteases ('zincins'), catalytic domain"/>
    <property type="match status" value="2"/>
</dbReference>
<sequence length="245" mass="28855">MAYKKITTLFMISLVCVACSTKEKSYVELEKHPIKLHKEEESTLPVVYVSFVYTTNTPKAREYDNRNQMLKEINILNQYFVDENNQKIFRFKPYRYFSYENFNKRNCDLAYQLNQPRKIITENIPAAVKRCFPERRSKEVFFIIYDSYSDRLKFRDVTSWGFRNTGQPFILIDWQRLNYNIQAATPHEMGHAFGLKHVCAPGAKLKDSTNIMTSADCKLGSGGQRNIGFNREQLSTIMDYYHRAK</sequence>
<reference evidence="1 2" key="1">
    <citation type="submission" date="2019-03" db="EMBL/GenBank/DDBJ databases">
        <title>Complete genome sequence of two outbreak-associated Acinetobacter haemolyticus strains.</title>
        <authorList>
            <person name="Bai L."/>
            <person name="Zhang S.-C."/>
            <person name="Deng Y."/>
            <person name="Song C.-C."/>
            <person name="Kang G.-B."/>
            <person name="Dong Y."/>
            <person name="Wang Y."/>
            <person name="Gao F."/>
            <person name="Huang H."/>
        </authorList>
    </citation>
    <scope>NUCLEOTIDE SEQUENCE [LARGE SCALE GENOMIC DNA]</scope>
    <source>
        <strain evidence="1 2">TJR01</strain>
    </source>
</reference>
<protein>
    <submittedName>
        <fullName evidence="1">Metalloprotease</fullName>
    </submittedName>
</protein>
<name>A0A4P7B1S2_ACIHA</name>
<evidence type="ECO:0000313" key="2">
    <source>
        <dbReference type="Proteomes" id="UP000294395"/>
    </source>
</evidence>
<dbReference type="EMBL" id="CP038009">
    <property type="protein sequence ID" value="QBQ15507.1"/>
    <property type="molecule type" value="Genomic_DNA"/>
</dbReference>
<keyword evidence="1" id="KW-0378">Hydrolase</keyword>
<dbReference type="Proteomes" id="UP000294395">
    <property type="component" value="Chromosome"/>
</dbReference>
<dbReference type="GO" id="GO:0008237">
    <property type="term" value="F:metallopeptidase activity"/>
    <property type="evidence" value="ECO:0007669"/>
    <property type="project" value="UniProtKB-KW"/>
</dbReference>
<gene>
    <name evidence="1" type="ORF">AHTJR_04130</name>
</gene>
<dbReference type="RefSeq" id="WP_134251664.1">
    <property type="nucleotide sequence ID" value="NZ_CP038009.1"/>
</dbReference>
<proteinExistence type="predicted"/>
<organism evidence="1 2">
    <name type="scientific">Acinetobacter haemolyticus</name>
    <dbReference type="NCBI Taxonomy" id="29430"/>
    <lineage>
        <taxon>Bacteria</taxon>
        <taxon>Pseudomonadati</taxon>
        <taxon>Pseudomonadota</taxon>
        <taxon>Gammaproteobacteria</taxon>
        <taxon>Moraxellales</taxon>
        <taxon>Moraxellaceae</taxon>
        <taxon>Acinetobacter</taxon>
    </lineage>
</organism>
<dbReference type="GO" id="GO:0006508">
    <property type="term" value="P:proteolysis"/>
    <property type="evidence" value="ECO:0007669"/>
    <property type="project" value="UniProtKB-KW"/>
</dbReference>
<accession>A0A4P7B1S2</accession>
<keyword evidence="1" id="KW-0482">Metalloprotease</keyword>